<gene>
    <name evidence="3" type="ORF">CRHIZ90672A_00003994</name>
</gene>
<protein>
    <recommendedName>
        <fullName evidence="2">Zn(2)-C6 fungal-type domain-containing protein</fullName>
    </recommendedName>
</protein>
<comment type="caution">
    <text evidence="3">The sequence shown here is derived from an EMBL/GenBank/DDBJ whole genome shotgun (WGS) entry which is preliminary data.</text>
</comment>
<evidence type="ECO:0000313" key="4">
    <source>
        <dbReference type="Proteomes" id="UP000696573"/>
    </source>
</evidence>
<organism evidence="3 4">
    <name type="scientific">Clonostachys rhizophaga</name>
    <dbReference type="NCBI Taxonomy" id="160324"/>
    <lineage>
        <taxon>Eukaryota</taxon>
        <taxon>Fungi</taxon>
        <taxon>Dikarya</taxon>
        <taxon>Ascomycota</taxon>
        <taxon>Pezizomycotina</taxon>
        <taxon>Sordariomycetes</taxon>
        <taxon>Hypocreomycetidae</taxon>
        <taxon>Hypocreales</taxon>
        <taxon>Bionectriaceae</taxon>
        <taxon>Clonostachys</taxon>
    </lineage>
</organism>
<dbReference type="InterPro" id="IPR001138">
    <property type="entry name" value="Zn2Cys6_DnaBD"/>
</dbReference>
<reference evidence="3" key="1">
    <citation type="submission" date="2021-10" db="EMBL/GenBank/DDBJ databases">
        <authorList>
            <person name="Piombo E."/>
        </authorList>
    </citation>
    <scope>NUCLEOTIDE SEQUENCE</scope>
</reference>
<dbReference type="PANTHER" id="PTHR38111">
    <property type="entry name" value="ZN(2)-C6 FUNGAL-TYPE DOMAIN-CONTAINING PROTEIN-RELATED"/>
    <property type="match status" value="1"/>
</dbReference>
<feature type="domain" description="Zn(2)-C6 fungal-type" evidence="2">
    <location>
        <begin position="7"/>
        <end position="36"/>
    </location>
</feature>
<dbReference type="Proteomes" id="UP000696573">
    <property type="component" value="Unassembled WGS sequence"/>
</dbReference>
<dbReference type="SUPFAM" id="SSF57701">
    <property type="entry name" value="Zn2/Cys6 DNA-binding domain"/>
    <property type="match status" value="1"/>
</dbReference>
<dbReference type="InterPro" id="IPR053178">
    <property type="entry name" value="Osmoadaptation_assoc"/>
</dbReference>
<evidence type="ECO:0000259" key="2">
    <source>
        <dbReference type="PROSITE" id="PS50048"/>
    </source>
</evidence>
<name>A0A9N9VEQ2_9HYPO</name>
<dbReference type="CDD" id="cd00067">
    <property type="entry name" value="GAL4"/>
    <property type="match status" value="1"/>
</dbReference>
<proteinExistence type="predicted"/>
<dbReference type="PROSITE" id="PS50048">
    <property type="entry name" value="ZN2_CY6_FUNGAL_2"/>
    <property type="match status" value="1"/>
</dbReference>
<dbReference type="Pfam" id="PF00172">
    <property type="entry name" value="Zn_clus"/>
    <property type="match status" value="1"/>
</dbReference>
<keyword evidence="1" id="KW-0539">Nucleus</keyword>
<dbReference type="PANTHER" id="PTHR38111:SF9">
    <property type="entry name" value="ZN(2)-C6 FUNGAL-TYPE DOMAIN-CONTAINING PROTEIN"/>
    <property type="match status" value="1"/>
</dbReference>
<accession>A0A9N9VEQ2</accession>
<dbReference type="EMBL" id="CABFNQ020000676">
    <property type="protein sequence ID" value="CAH0022190.1"/>
    <property type="molecule type" value="Genomic_DNA"/>
</dbReference>
<dbReference type="PROSITE" id="PS00463">
    <property type="entry name" value="ZN2_CY6_FUNGAL_1"/>
    <property type="match status" value="1"/>
</dbReference>
<dbReference type="OrthoDB" id="3525185at2759"/>
<dbReference type="GO" id="GO:0000981">
    <property type="term" value="F:DNA-binding transcription factor activity, RNA polymerase II-specific"/>
    <property type="evidence" value="ECO:0007669"/>
    <property type="project" value="InterPro"/>
</dbReference>
<dbReference type="InterPro" id="IPR036864">
    <property type="entry name" value="Zn2-C6_fun-type_DNA-bd_sf"/>
</dbReference>
<dbReference type="AlphaFoldDB" id="A0A9N9VEQ2"/>
<keyword evidence="4" id="KW-1185">Reference proteome</keyword>
<evidence type="ECO:0000313" key="3">
    <source>
        <dbReference type="EMBL" id="CAH0022190.1"/>
    </source>
</evidence>
<sequence length="473" mass="51984">MPRRSRACEACRKRRIGCDLSQPSCNNCLRAGRTCSGPIDGPLIVNQTNSVVSKSRRARASGVSGSCGPISSKADTLARQPSSWAIESVAFTGQFFNFISDQSQKPSKESWIVQAHTKGVGPDSAASALLLSIQATSLAHCGAVTKHRPATREACRMYGIALQRLFKALSLGRYESSSSSSSSSSSPSPSPTTKPLEQVAIVCTAVILSIFEAIHPTTTTAYATHLAAAWRILGLMEEDSLLGAPIIDQAAIHLQFQTLFVMVAYPTQYMTSAPEARRWNALGRSRYHQIADISTRFMIDLFDLADFFATRNGKPDYEGLIKSDPDIEERINGLWEEYNEEARSAGVLLQWTLENDEQCYRDAYTAFVIAYFSTARLLLAVLRMDVESNMTEPCDDILRCSAFLATRNIGCACLRMFFPLTLVARFSTSPRQRGAAFRYLSGWLQDATFTGLSIVAIRSVNPHSHAKEDSLLL</sequence>
<dbReference type="GO" id="GO:0008270">
    <property type="term" value="F:zinc ion binding"/>
    <property type="evidence" value="ECO:0007669"/>
    <property type="project" value="InterPro"/>
</dbReference>
<evidence type="ECO:0000256" key="1">
    <source>
        <dbReference type="ARBA" id="ARBA00023242"/>
    </source>
</evidence>
<dbReference type="SMART" id="SM00066">
    <property type="entry name" value="GAL4"/>
    <property type="match status" value="1"/>
</dbReference>
<dbReference type="Gene3D" id="4.10.240.10">
    <property type="entry name" value="Zn(2)-C6 fungal-type DNA-binding domain"/>
    <property type="match status" value="1"/>
</dbReference>